<accession>A0A512NDL0</accession>
<evidence type="ECO:0000313" key="5">
    <source>
        <dbReference type="EMBL" id="GEP57022.1"/>
    </source>
</evidence>
<dbReference type="InterPro" id="IPR031325">
    <property type="entry name" value="RHS_repeat"/>
</dbReference>
<dbReference type="Proteomes" id="UP000321058">
    <property type="component" value="Unassembled WGS sequence"/>
</dbReference>
<dbReference type="Pfam" id="PF20148">
    <property type="entry name" value="DUF6531"/>
    <property type="match status" value="1"/>
</dbReference>
<reference evidence="5 6" key="1">
    <citation type="submission" date="2019-07" db="EMBL/GenBank/DDBJ databases">
        <title>Whole genome shotgun sequence of Reyranella soli NBRC 108950.</title>
        <authorList>
            <person name="Hosoyama A."/>
            <person name="Uohara A."/>
            <person name="Ohji S."/>
            <person name="Ichikawa N."/>
        </authorList>
    </citation>
    <scope>NUCLEOTIDE SEQUENCE [LARGE SCALE GENOMIC DNA]</scope>
    <source>
        <strain evidence="5 6">NBRC 108950</strain>
    </source>
</reference>
<dbReference type="NCBIfam" id="TIGR03696">
    <property type="entry name" value="Rhs_assc_core"/>
    <property type="match status" value="1"/>
</dbReference>
<dbReference type="Gene3D" id="2.180.10.10">
    <property type="entry name" value="RHS repeat-associated core"/>
    <property type="match status" value="3"/>
</dbReference>
<dbReference type="InterPro" id="IPR050708">
    <property type="entry name" value="T6SS_VgrG/RHS"/>
</dbReference>
<feature type="domain" description="Bacterial toxin 24" evidence="2">
    <location>
        <begin position="1236"/>
        <end position="1319"/>
    </location>
</feature>
<dbReference type="Pfam" id="PF05593">
    <property type="entry name" value="RHS_repeat"/>
    <property type="match status" value="2"/>
</dbReference>
<dbReference type="InterPro" id="IPR006530">
    <property type="entry name" value="YD"/>
</dbReference>
<organism evidence="5 6">
    <name type="scientific">Reyranella soli</name>
    <dbReference type="NCBI Taxonomy" id="1230389"/>
    <lineage>
        <taxon>Bacteria</taxon>
        <taxon>Pseudomonadati</taxon>
        <taxon>Pseudomonadota</taxon>
        <taxon>Alphaproteobacteria</taxon>
        <taxon>Hyphomicrobiales</taxon>
        <taxon>Reyranellaceae</taxon>
        <taxon>Reyranella</taxon>
    </lineage>
</organism>
<dbReference type="NCBIfam" id="TIGR01643">
    <property type="entry name" value="YD_repeat_2x"/>
    <property type="match status" value="9"/>
</dbReference>
<dbReference type="SUPFAM" id="SSF69304">
    <property type="entry name" value="Tricorn protease N-terminal domain"/>
    <property type="match status" value="1"/>
</dbReference>
<dbReference type="Pfam" id="PF15529">
    <property type="entry name" value="Ntox24"/>
    <property type="match status" value="1"/>
</dbReference>
<keyword evidence="1" id="KW-0677">Repeat</keyword>
<gene>
    <name evidence="5" type="ORF">RSO01_41880</name>
</gene>
<dbReference type="InterPro" id="IPR056823">
    <property type="entry name" value="TEN-like_YD-shell"/>
</dbReference>
<dbReference type="InterPro" id="IPR022385">
    <property type="entry name" value="Rhs_assc_core"/>
</dbReference>
<keyword evidence="6" id="KW-1185">Reference proteome</keyword>
<evidence type="ECO:0000259" key="2">
    <source>
        <dbReference type="Pfam" id="PF15529"/>
    </source>
</evidence>
<evidence type="ECO:0000259" key="4">
    <source>
        <dbReference type="Pfam" id="PF25023"/>
    </source>
</evidence>
<dbReference type="CDD" id="cd14740">
    <property type="entry name" value="PAAR_4"/>
    <property type="match status" value="1"/>
</dbReference>
<dbReference type="InterPro" id="IPR029114">
    <property type="entry name" value="Ntox24"/>
</dbReference>
<dbReference type="InterPro" id="IPR045351">
    <property type="entry name" value="DUF6531"/>
</dbReference>
<comment type="caution">
    <text evidence="5">The sequence shown here is derived from an EMBL/GenBank/DDBJ whole genome shotgun (WGS) entry which is preliminary data.</text>
</comment>
<feature type="domain" description="Teneurin-like YD-shell" evidence="4">
    <location>
        <begin position="619"/>
        <end position="831"/>
    </location>
</feature>
<feature type="domain" description="Teneurin-like YD-shell" evidence="4">
    <location>
        <begin position="904"/>
        <end position="1175"/>
    </location>
</feature>
<dbReference type="Pfam" id="PF25023">
    <property type="entry name" value="TEN_YD-shell"/>
    <property type="match status" value="2"/>
</dbReference>
<sequence>MLAATHFDPVIGVDVHMIQPPGPVPPLPIPHPYVGIHFDPFDYAPIIGSTILVNGVHRAIAGTTGKAVPPHIPIGGVFVPVLPGNEHEAFMGSLTVAFDGDAANFMGLPCLSCQSIGIPPPPRLNPKKGTKINVPVAPLSVVLPISKGPPVLIGGPPTISLMSLVTNLIGPFAQVFGMTRAGRRVAAAARRAANRARAAAKKVWRKAFAWMPSSFLKCNVLKAEPVDVRTGEVVVDQLDFELPGRIPMRWRRYYRSSHTRIGVCGHGWDTPADARLELNPDGSVLFLDGEGTGALFDESPLNGPVTEPVDGWVLDRSQTHWTVRKKGGLTWFFPHPSRGQIETPVDAMMDACGNSVHFLRGPQGLERVIESAGRSFEVLSRGGLVQQIVLHHPDFAEPRVMARFEYDAERRLVAVYDALDHPYRFEWHLGCQLARHTSRTGLSFMYDYDAAGRCVHTWGDGRLYDYHFRYDPDGRWTNYTDSLGHHWGIELDERGNLVAETDPLGGVTSYAYDEVGRTIQMVDPLGRATCWTYDGNGNETRTIRADGVATQSTYDDHGLLVSQTDGNGQIWRYAYDANGLLVETRNPLGASKFYRRTGAGDVGETINAMGVRTGYIRDRFGLVEAIVDPDGTRVEMRLDMLGNVVAAVGRGQRFDFAFDPKGRLLEERRASGSTTSFAYDADDRLIEQRDPEGRATQFRYSTLTEISEAFLPDGRHLRYHHDTEERLLAVEMPDGRKWRFERDALGRVQRETDGFGLGRAYRYDAAGQLTSQVAGDGPEVSFGYDPAGRLVQRILPGQTEVFAYDGAGHLTLAENADARIAREYDGAGNLLRETQDDFAIEYEYDALGRRTLRRSGDGQEVAYRYDVNDQVIQVNAGGIRIAFQRHAHGRVAREALGDGLSREYAYDLDLNLVRQRTMYGDSVLVGRTFGYDRAGNLIRQHNAAVAGANREQDLLYDAEDRLQALRTKGDATRYYNYGPDGTLLQPSEMTGNGWTGRYEHSAYRFDSAGNMASRSGPDGDMHFDWDELSRLRQVQTHEGVVTFRYDALGRRVEKRSAAGSVRFFWDGDTLAAQHEDAERKAFVFRPGSFVPLCAIGADVEYFDADQIGLVREVVSASGELRWSAAFDGFGAADVKLRRTDCPWRLQGQYFDEEIGLSYVRHRYFDHGVGSFISRDPLGFQAGPNQYWAGPNVWGWIDPLGLICLDLRNPKWGRRGRFRDPNTGHFVHGREVHGRFPHTVTPPERVLYRTDPHTGVVTYYHTYDAAGLPVKRVDINPASAPHGGVPPPHVNEFTHNTNPHTGQVFANPNRMVRPADTRDILT</sequence>
<evidence type="ECO:0000259" key="3">
    <source>
        <dbReference type="Pfam" id="PF20148"/>
    </source>
</evidence>
<evidence type="ECO:0000256" key="1">
    <source>
        <dbReference type="ARBA" id="ARBA00022737"/>
    </source>
</evidence>
<feature type="domain" description="DUF6531" evidence="3">
    <location>
        <begin position="224"/>
        <end position="294"/>
    </location>
</feature>
<dbReference type="PANTHER" id="PTHR32305:SF15">
    <property type="entry name" value="PROTEIN RHSA-RELATED"/>
    <property type="match status" value="1"/>
</dbReference>
<name>A0A512NDL0_9HYPH</name>
<evidence type="ECO:0000313" key="6">
    <source>
        <dbReference type="Proteomes" id="UP000321058"/>
    </source>
</evidence>
<proteinExistence type="predicted"/>
<dbReference type="EMBL" id="BKAJ01000073">
    <property type="protein sequence ID" value="GEP57022.1"/>
    <property type="molecule type" value="Genomic_DNA"/>
</dbReference>
<dbReference type="PANTHER" id="PTHR32305">
    <property type="match status" value="1"/>
</dbReference>
<protein>
    <submittedName>
        <fullName evidence="5">Type IV secretion protein Rhs</fullName>
    </submittedName>
</protein>